<reference evidence="7 8" key="1">
    <citation type="submission" date="2017-06" db="EMBL/GenBank/DDBJ databases">
        <authorList>
            <person name="Kim H.J."/>
            <person name="Triplett B.A."/>
        </authorList>
    </citation>
    <scope>NUCLEOTIDE SEQUENCE [LARGE SCALE GENOMIC DNA]</scope>
    <source>
        <strain evidence="7 8">DSM 29339</strain>
    </source>
</reference>
<evidence type="ECO:0000256" key="1">
    <source>
        <dbReference type="ARBA" id="ARBA00004613"/>
    </source>
</evidence>
<dbReference type="Gene3D" id="2.120.10.30">
    <property type="entry name" value="TolB, C-terminal domain"/>
    <property type="match status" value="1"/>
</dbReference>
<dbReference type="Gene3D" id="2.60.40.2030">
    <property type="match status" value="1"/>
</dbReference>
<dbReference type="InterPro" id="IPR050557">
    <property type="entry name" value="RTX_toxin/Mannuronan_C5-epim"/>
</dbReference>
<feature type="domain" description="Calx-beta" evidence="6">
    <location>
        <begin position="318"/>
        <end position="421"/>
    </location>
</feature>
<dbReference type="InterPro" id="IPR038081">
    <property type="entry name" value="CalX-like_sf"/>
</dbReference>
<keyword evidence="4" id="KW-0677">Repeat</keyword>
<evidence type="ECO:0000256" key="2">
    <source>
        <dbReference type="ARBA" id="ARBA00022525"/>
    </source>
</evidence>
<dbReference type="GO" id="GO:0005576">
    <property type="term" value="C:extracellular region"/>
    <property type="evidence" value="ECO:0007669"/>
    <property type="project" value="UniProtKB-SubCell"/>
</dbReference>
<protein>
    <submittedName>
        <fullName evidence="7">Uncharacterized protein YjiK</fullName>
    </submittedName>
</protein>
<evidence type="ECO:0000256" key="3">
    <source>
        <dbReference type="ARBA" id="ARBA00022729"/>
    </source>
</evidence>
<comment type="subcellular location">
    <subcellularLocation>
        <location evidence="1">Secreted</location>
    </subcellularLocation>
</comment>
<proteinExistence type="predicted"/>
<keyword evidence="5" id="KW-0106">Calcium</keyword>
<dbReference type="SUPFAM" id="SSF51120">
    <property type="entry name" value="beta-Roll"/>
    <property type="match status" value="2"/>
</dbReference>
<dbReference type="EMBL" id="FZOY01000009">
    <property type="protein sequence ID" value="SNT28834.1"/>
    <property type="molecule type" value="Genomic_DNA"/>
</dbReference>
<organism evidence="7 8">
    <name type="scientific">Tropicimonas sediminicola</name>
    <dbReference type="NCBI Taxonomy" id="1031541"/>
    <lineage>
        <taxon>Bacteria</taxon>
        <taxon>Pseudomonadati</taxon>
        <taxon>Pseudomonadota</taxon>
        <taxon>Alphaproteobacteria</taxon>
        <taxon>Rhodobacterales</taxon>
        <taxon>Roseobacteraceae</taxon>
        <taxon>Tropicimonas</taxon>
    </lineage>
</organism>
<dbReference type="PRINTS" id="PR00313">
    <property type="entry name" value="CABNDNGRPT"/>
</dbReference>
<dbReference type="InterPro" id="IPR001343">
    <property type="entry name" value="Hemolysn_Ca-bd"/>
</dbReference>
<dbReference type="GO" id="GO:0005509">
    <property type="term" value="F:calcium ion binding"/>
    <property type="evidence" value="ECO:0007669"/>
    <property type="project" value="InterPro"/>
</dbReference>
<evidence type="ECO:0000256" key="5">
    <source>
        <dbReference type="ARBA" id="ARBA00022837"/>
    </source>
</evidence>
<sequence length="682" mass="72463">MTDSLAWISIFSTPGDYWGNPQSGEGGPEFFDVFGTESGEDLIGSDRWERMYGLGGNDRLYAKGGNDELYGGAGNDLLNGGEGRDLMFGGAGDDSYYVDDPGDIVSEETVSGTDDGGTDTVKSYIGFTLGDYVEKLQLLGSASVDGSGNDLRNNIKGNSGDNSLFGGGDRDTIYGYDGKDIIAGGEGRDYLYGGDDADIFVLQPEAGEWDKIYDFSSDDRLAIYGSDFGLSEGAGFTGGVLDADYFVTGSSATASGHGQFVYRADKAELLWDPDGTGSEKALRITLMQSGATLNASQIIEFGESASISVSTFGSAPLSEDAEAAYFVLKLSQPLNEDVRITFSTVDGSARDQDGDFFGISSGSIDLKAGSTTAYVPVVLQDDDVQEGTESFSLRIDSATFIGSGAAVAIGTGQASVSIVDEGPKVVAETATASLGLTDPSGIAYDPFSDTLVMVDSEVDEGPFFRAENVVALTLDGTLKQANELGFTDEPTGLTFDPLTGRMFVTDDDAYKVFAIDPERPDTVLWEFDTVPLGGNDPEDIAFDSETGNLFIVNGIDRTVIEVDQLGTQLVDSFVLAPEILDPEALAYDSEEEVFYVGGGFSDSIWKLDRDGEILEVITVLEGARSQDLNRRVNVKDIEIAPASNGSGEKHLYVADYGWSHEDDGRLIEIDPGDTGGYWSVVA</sequence>
<dbReference type="PANTHER" id="PTHR38340">
    <property type="entry name" value="S-LAYER PROTEIN"/>
    <property type="match status" value="1"/>
</dbReference>
<dbReference type="PROSITE" id="PS00330">
    <property type="entry name" value="HEMOLYSIN_CALCIUM"/>
    <property type="match status" value="4"/>
</dbReference>
<dbReference type="PANTHER" id="PTHR38340:SF1">
    <property type="entry name" value="S-LAYER PROTEIN"/>
    <property type="match status" value="1"/>
</dbReference>
<dbReference type="SUPFAM" id="SSF101898">
    <property type="entry name" value="NHL repeat"/>
    <property type="match status" value="1"/>
</dbReference>
<dbReference type="Gene3D" id="2.150.10.10">
    <property type="entry name" value="Serralysin-like metalloprotease, C-terminal"/>
    <property type="match status" value="2"/>
</dbReference>
<keyword evidence="3" id="KW-0732">Signal</keyword>
<dbReference type="GO" id="GO:0016020">
    <property type="term" value="C:membrane"/>
    <property type="evidence" value="ECO:0007669"/>
    <property type="project" value="InterPro"/>
</dbReference>
<dbReference type="Proteomes" id="UP000198426">
    <property type="component" value="Unassembled WGS sequence"/>
</dbReference>
<dbReference type="SUPFAM" id="SSF141072">
    <property type="entry name" value="CalX-like"/>
    <property type="match status" value="1"/>
</dbReference>
<dbReference type="InterPro" id="IPR011042">
    <property type="entry name" value="6-blade_b-propeller_TolB-like"/>
</dbReference>
<evidence type="ECO:0000313" key="8">
    <source>
        <dbReference type="Proteomes" id="UP000198426"/>
    </source>
</evidence>
<keyword evidence="2" id="KW-0964">Secreted</keyword>
<dbReference type="InterPro" id="IPR003644">
    <property type="entry name" value="Calx_beta"/>
</dbReference>
<dbReference type="Pfam" id="PF03160">
    <property type="entry name" value="Calx-beta"/>
    <property type="match status" value="1"/>
</dbReference>
<dbReference type="GO" id="GO:0007154">
    <property type="term" value="P:cell communication"/>
    <property type="evidence" value="ECO:0007669"/>
    <property type="project" value="InterPro"/>
</dbReference>
<dbReference type="AlphaFoldDB" id="A0A239LH10"/>
<evidence type="ECO:0000259" key="6">
    <source>
        <dbReference type="Pfam" id="PF03160"/>
    </source>
</evidence>
<dbReference type="Pfam" id="PF00353">
    <property type="entry name" value="HemolysinCabind"/>
    <property type="match status" value="2"/>
</dbReference>
<dbReference type="InterPro" id="IPR018511">
    <property type="entry name" value="Hemolysin-typ_Ca-bd_CS"/>
</dbReference>
<dbReference type="InterPro" id="IPR011049">
    <property type="entry name" value="Serralysin-like_metalloprot_C"/>
</dbReference>
<dbReference type="RefSeq" id="WP_176442954.1">
    <property type="nucleotide sequence ID" value="NZ_FZOY01000009.1"/>
</dbReference>
<evidence type="ECO:0000256" key="4">
    <source>
        <dbReference type="ARBA" id="ARBA00022737"/>
    </source>
</evidence>
<gene>
    <name evidence="7" type="ORF">SAMN05421757_109185</name>
</gene>
<evidence type="ECO:0000313" key="7">
    <source>
        <dbReference type="EMBL" id="SNT28834.1"/>
    </source>
</evidence>
<accession>A0A239LH10</accession>
<name>A0A239LH10_9RHOB</name>
<keyword evidence="8" id="KW-1185">Reference proteome</keyword>